<evidence type="ECO:0000313" key="2">
    <source>
        <dbReference type="EMBL" id="MBL0743581.1"/>
    </source>
</evidence>
<dbReference type="InterPro" id="IPR002591">
    <property type="entry name" value="Phosphodiest/P_Trfase"/>
</dbReference>
<dbReference type="InterPro" id="IPR017850">
    <property type="entry name" value="Alkaline_phosphatase_core_sf"/>
</dbReference>
<dbReference type="PANTHER" id="PTHR10151">
    <property type="entry name" value="ECTONUCLEOTIDE PYROPHOSPHATASE/PHOSPHODIESTERASE"/>
    <property type="match status" value="1"/>
</dbReference>
<dbReference type="Pfam" id="PF01663">
    <property type="entry name" value="Phosphodiest"/>
    <property type="match status" value="1"/>
</dbReference>
<protein>
    <submittedName>
        <fullName evidence="2">Alkaline phosphatase family protein</fullName>
    </submittedName>
</protein>
<evidence type="ECO:0000256" key="1">
    <source>
        <dbReference type="SAM" id="SignalP"/>
    </source>
</evidence>
<sequence length="404" mass="45879">MRRIILILFLFVSRFSTAQQASQPYVLLVSFDGFRYDYVSRFHPPNFEKFIRQGTAAEGLIPSFPSKTFPNHYTLVTGLYPGHHGLVDNQFYDPQLHIRYATKDKSIVRNPAFYGGTPLWVLARQQGLKAASYFWVGSETAIGGYLPDYYLSYEESMPNLSRVEQTLAWLKLPEKERPHFISLYFSLVDYEGHKTGPDSEALKQTVLKADSILGHLMQGIDALNLPVNVVIVSDHGMSDLKEGDDTYVTLGQLFNIADTSVVISNGGTQAHLYTSKPDSLYEVLKRQEHNYTIYKRSALPKSWHYDHPRAGDLLMVVEPGHYIRLVRDPAVIWNPHFGGHGFDPYRVKEMQGIFYAKGPNIKAGKTIEPFENIHVYPFIAKLLGLKITSQIDGQENVLNAVYKK</sequence>
<name>A0ABS1KVS4_9BACT</name>
<dbReference type="EMBL" id="JAERRB010000007">
    <property type="protein sequence ID" value="MBL0743581.1"/>
    <property type="molecule type" value="Genomic_DNA"/>
</dbReference>
<dbReference type="PANTHER" id="PTHR10151:SF120">
    <property type="entry name" value="BIS(5'-ADENOSYL)-TRIPHOSPHATASE"/>
    <property type="match status" value="1"/>
</dbReference>
<reference evidence="2 3" key="1">
    <citation type="submission" date="2021-01" db="EMBL/GenBank/DDBJ databases">
        <title>Chryseolinea sp. Jin1 Genome sequencing and assembly.</title>
        <authorList>
            <person name="Kim I."/>
        </authorList>
    </citation>
    <scope>NUCLEOTIDE SEQUENCE [LARGE SCALE GENOMIC DNA]</scope>
    <source>
        <strain evidence="2 3">Jin1</strain>
    </source>
</reference>
<gene>
    <name evidence="2" type="ORF">JI741_20275</name>
</gene>
<feature type="signal peptide" evidence="1">
    <location>
        <begin position="1"/>
        <end position="18"/>
    </location>
</feature>
<dbReference type="RefSeq" id="WP_202012921.1">
    <property type="nucleotide sequence ID" value="NZ_JAERRB010000007.1"/>
</dbReference>
<dbReference type="Proteomes" id="UP000613030">
    <property type="component" value="Unassembled WGS sequence"/>
</dbReference>
<dbReference type="CDD" id="cd16018">
    <property type="entry name" value="Enpp"/>
    <property type="match status" value="1"/>
</dbReference>
<accession>A0ABS1KVS4</accession>
<feature type="chain" id="PRO_5047525623" evidence="1">
    <location>
        <begin position="19"/>
        <end position="404"/>
    </location>
</feature>
<proteinExistence type="predicted"/>
<dbReference type="Gene3D" id="3.30.1360.180">
    <property type="match status" value="1"/>
</dbReference>
<organism evidence="2 3">
    <name type="scientific">Chryseolinea lacunae</name>
    <dbReference type="NCBI Taxonomy" id="2801331"/>
    <lineage>
        <taxon>Bacteria</taxon>
        <taxon>Pseudomonadati</taxon>
        <taxon>Bacteroidota</taxon>
        <taxon>Cytophagia</taxon>
        <taxon>Cytophagales</taxon>
        <taxon>Fulvivirgaceae</taxon>
        <taxon>Chryseolinea</taxon>
    </lineage>
</organism>
<evidence type="ECO:0000313" key="3">
    <source>
        <dbReference type="Proteomes" id="UP000613030"/>
    </source>
</evidence>
<keyword evidence="3" id="KW-1185">Reference proteome</keyword>
<dbReference type="Gene3D" id="3.40.720.10">
    <property type="entry name" value="Alkaline Phosphatase, subunit A"/>
    <property type="match status" value="1"/>
</dbReference>
<keyword evidence="1" id="KW-0732">Signal</keyword>
<dbReference type="SUPFAM" id="SSF53649">
    <property type="entry name" value="Alkaline phosphatase-like"/>
    <property type="match status" value="1"/>
</dbReference>
<comment type="caution">
    <text evidence="2">The sequence shown here is derived from an EMBL/GenBank/DDBJ whole genome shotgun (WGS) entry which is preliminary data.</text>
</comment>